<name>A0A2S4LYD6_9BURK</name>
<dbReference type="Pfam" id="PF00725">
    <property type="entry name" value="3HCDH"/>
    <property type="match status" value="1"/>
</dbReference>
<protein>
    <recommendedName>
        <fullName evidence="9">L-gulonate 3-dehydrogenase</fullName>
        <ecNumber evidence="8">1.1.1.45</ecNumber>
    </recommendedName>
    <alternativeName>
        <fullName evidence="9">L-gulonate 3-dehydrogenase</fullName>
    </alternativeName>
</protein>
<dbReference type="EMBL" id="PQGA01000018">
    <property type="protein sequence ID" value="POR47418.1"/>
    <property type="molecule type" value="Genomic_DNA"/>
</dbReference>
<keyword evidence="5" id="KW-0597">Phosphoprotein</keyword>
<organism evidence="13 14">
    <name type="scientific">Paraburkholderia eburnea</name>
    <dbReference type="NCBI Taxonomy" id="1189126"/>
    <lineage>
        <taxon>Bacteria</taxon>
        <taxon>Pseudomonadati</taxon>
        <taxon>Pseudomonadota</taxon>
        <taxon>Betaproteobacteria</taxon>
        <taxon>Burkholderiales</taxon>
        <taxon>Burkholderiaceae</taxon>
        <taxon>Paraburkholderia</taxon>
    </lineage>
</organism>
<dbReference type="Pfam" id="PF02737">
    <property type="entry name" value="3HCDH_N"/>
    <property type="match status" value="1"/>
</dbReference>
<sequence>MSAAHVAHVAQGIERVHTVGAGRMGQGIALALAFAGLRATLVDFKVRTSAEHDAFVQKSRESIADQLKSLTALGRLTADQAGRVLARIEFVSRENGAAALREATLVFEAVPEVLDVKAEALRWMESTIGERAVIASTTSTFLVTQLQAFSARPGRIINAHWLNPAHLIPLVEVSRSDATDADAVALTTELLMRIGKRPIVCTPSAGYIVPRIQALAMNEAARMVEEGVASAEDIDTAIRTGFGLRFAVLGLLEFIDWGGCDILFYASHYLAREIAPRFEPAQAVIDNMEQGRDGLRTRKGFYDYADVDVADYVHRRVQSFGALLDHLGLAPEFDGALHKRA</sequence>
<dbReference type="PANTHER" id="PTHR48075">
    <property type="entry name" value="3-HYDROXYACYL-COA DEHYDROGENASE FAMILY PROTEIN"/>
    <property type="match status" value="1"/>
</dbReference>
<keyword evidence="14" id="KW-1185">Reference proteome</keyword>
<dbReference type="PANTHER" id="PTHR48075:SF1">
    <property type="entry name" value="LAMBDA-CRYSTALLIN HOMOLOG"/>
    <property type="match status" value="1"/>
</dbReference>
<dbReference type="SUPFAM" id="SSF51735">
    <property type="entry name" value="NAD(P)-binding Rossmann-fold domains"/>
    <property type="match status" value="1"/>
</dbReference>
<comment type="caution">
    <text evidence="13">The sequence shown here is derived from an EMBL/GenBank/DDBJ whole genome shotgun (WGS) entry which is preliminary data.</text>
</comment>
<dbReference type="RefSeq" id="WP_279629765.1">
    <property type="nucleotide sequence ID" value="NZ_PQGA01000018.1"/>
</dbReference>
<evidence type="ECO:0000259" key="12">
    <source>
        <dbReference type="Pfam" id="PF02737"/>
    </source>
</evidence>
<dbReference type="AlphaFoldDB" id="A0A2S4LYD6"/>
<dbReference type="GO" id="GO:0050104">
    <property type="term" value="F:L-gulonate 3-dehydrogenase activity"/>
    <property type="evidence" value="ECO:0007669"/>
    <property type="project" value="UniProtKB-EC"/>
</dbReference>
<comment type="subunit">
    <text evidence="3">Homodimer.</text>
</comment>
<keyword evidence="6" id="KW-0560">Oxidoreductase</keyword>
<evidence type="ECO:0000313" key="14">
    <source>
        <dbReference type="Proteomes" id="UP000237381"/>
    </source>
</evidence>
<evidence type="ECO:0000256" key="7">
    <source>
        <dbReference type="ARBA" id="ARBA00023027"/>
    </source>
</evidence>
<feature type="site" description="Important for catalytic activity" evidence="10">
    <location>
        <position position="160"/>
    </location>
</feature>
<dbReference type="SUPFAM" id="SSF48179">
    <property type="entry name" value="6-phosphogluconate dehydrogenase C-terminal domain-like"/>
    <property type="match status" value="1"/>
</dbReference>
<dbReference type="InterPro" id="IPR022694">
    <property type="entry name" value="3-OHacyl-CoA_DH"/>
</dbReference>
<proteinExistence type="inferred from homology"/>
<evidence type="ECO:0000256" key="10">
    <source>
        <dbReference type="PIRSR" id="PIRSR000105-1"/>
    </source>
</evidence>
<dbReference type="EC" id="1.1.1.45" evidence="8"/>
<keyword evidence="4" id="KW-0963">Cytoplasm</keyword>
<evidence type="ECO:0000259" key="11">
    <source>
        <dbReference type="Pfam" id="PF00725"/>
    </source>
</evidence>
<dbReference type="InterPro" id="IPR006176">
    <property type="entry name" value="3-OHacyl-CoA_DH_NAD-bd"/>
</dbReference>
<dbReference type="GO" id="GO:0070403">
    <property type="term" value="F:NAD+ binding"/>
    <property type="evidence" value="ECO:0007669"/>
    <property type="project" value="InterPro"/>
</dbReference>
<dbReference type="InterPro" id="IPR008927">
    <property type="entry name" value="6-PGluconate_DH-like_C_sf"/>
</dbReference>
<evidence type="ECO:0000256" key="1">
    <source>
        <dbReference type="ARBA" id="ARBA00004496"/>
    </source>
</evidence>
<feature type="domain" description="3-hydroxyacyl-CoA dehydrogenase NAD binding" evidence="12">
    <location>
        <begin position="16"/>
        <end position="201"/>
    </location>
</feature>
<keyword evidence="7" id="KW-0520">NAD</keyword>
<dbReference type="Proteomes" id="UP000237381">
    <property type="component" value="Unassembled WGS sequence"/>
</dbReference>
<evidence type="ECO:0000313" key="13">
    <source>
        <dbReference type="EMBL" id="POR47418.1"/>
    </source>
</evidence>
<comment type="subcellular location">
    <subcellularLocation>
        <location evidence="1">Cytoplasm</location>
    </subcellularLocation>
</comment>
<evidence type="ECO:0000256" key="5">
    <source>
        <dbReference type="ARBA" id="ARBA00022553"/>
    </source>
</evidence>
<evidence type="ECO:0000256" key="9">
    <source>
        <dbReference type="ARBA" id="ARBA00042709"/>
    </source>
</evidence>
<dbReference type="GO" id="GO:0005737">
    <property type="term" value="C:cytoplasm"/>
    <property type="evidence" value="ECO:0007669"/>
    <property type="project" value="UniProtKB-SubCell"/>
</dbReference>
<reference evidence="13 14" key="1">
    <citation type="submission" date="2018-01" db="EMBL/GenBank/DDBJ databases">
        <title>Genomic Encyclopedia of Type Strains, Phase III (KMG-III): the genomes of soil and plant-associated and newly described type strains.</title>
        <authorList>
            <person name="Whitman W."/>
        </authorList>
    </citation>
    <scope>NUCLEOTIDE SEQUENCE [LARGE SCALE GENOMIC DNA]</scope>
    <source>
        <strain evidence="13 14">JCM 18070</strain>
    </source>
</reference>
<dbReference type="InterPro" id="IPR013328">
    <property type="entry name" value="6PGD_dom2"/>
</dbReference>
<dbReference type="GO" id="GO:0006631">
    <property type="term" value="P:fatty acid metabolic process"/>
    <property type="evidence" value="ECO:0007669"/>
    <property type="project" value="InterPro"/>
</dbReference>
<feature type="domain" description="3-hydroxyacyl-CoA dehydrogenase C-terminal" evidence="11">
    <location>
        <begin position="206"/>
        <end position="304"/>
    </location>
</feature>
<dbReference type="Gene3D" id="1.10.1040.10">
    <property type="entry name" value="N-(1-d-carboxylethyl)-l-norvaline Dehydrogenase, domain 2"/>
    <property type="match status" value="1"/>
</dbReference>
<evidence type="ECO:0000256" key="8">
    <source>
        <dbReference type="ARBA" id="ARBA00038962"/>
    </source>
</evidence>
<dbReference type="NCBIfam" id="NF006125">
    <property type="entry name" value="PRK08269.1"/>
    <property type="match status" value="1"/>
</dbReference>
<evidence type="ECO:0000256" key="6">
    <source>
        <dbReference type="ARBA" id="ARBA00023002"/>
    </source>
</evidence>
<comment type="similarity">
    <text evidence="2">Belongs to the 3-hydroxyacyl-CoA dehydrogenase family.</text>
</comment>
<dbReference type="Gene3D" id="3.40.50.720">
    <property type="entry name" value="NAD(P)-binding Rossmann-like Domain"/>
    <property type="match status" value="1"/>
</dbReference>
<dbReference type="InterPro" id="IPR006108">
    <property type="entry name" value="3HC_DH_C"/>
</dbReference>
<accession>A0A2S4LYD6</accession>
<dbReference type="InterPro" id="IPR036291">
    <property type="entry name" value="NAD(P)-bd_dom_sf"/>
</dbReference>
<evidence type="ECO:0000256" key="3">
    <source>
        <dbReference type="ARBA" id="ARBA00011738"/>
    </source>
</evidence>
<evidence type="ECO:0000256" key="4">
    <source>
        <dbReference type="ARBA" id="ARBA00022490"/>
    </source>
</evidence>
<dbReference type="PIRSF" id="PIRSF000105">
    <property type="entry name" value="HCDH"/>
    <property type="match status" value="1"/>
</dbReference>
<gene>
    <name evidence="13" type="ORF">B0G62_1189</name>
</gene>
<evidence type="ECO:0000256" key="2">
    <source>
        <dbReference type="ARBA" id="ARBA00009463"/>
    </source>
</evidence>